<keyword evidence="2" id="KW-0479">Metal-binding</keyword>
<dbReference type="AlphaFoldDB" id="A0AAP0RG50"/>
<evidence type="ECO:0000313" key="7">
    <source>
        <dbReference type="EMBL" id="KAK9276163.1"/>
    </source>
</evidence>
<comment type="caution">
    <text evidence="7">The sequence shown here is derived from an EMBL/GenBank/DDBJ whole genome shotgun (WGS) entry which is preliminary data.</text>
</comment>
<dbReference type="PANTHER" id="PTHR46195">
    <property type="entry name" value="HEAVY METAL-ASSOCIATED ISOPRENYLATED PLANT PROTEIN 7"/>
    <property type="match status" value="1"/>
</dbReference>
<feature type="domain" description="HMA" evidence="6">
    <location>
        <begin position="110"/>
        <end position="174"/>
    </location>
</feature>
<keyword evidence="3" id="KW-0449">Lipoprotein</keyword>
<dbReference type="Gene3D" id="3.30.70.100">
    <property type="match status" value="2"/>
</dbReference>
<dbReference type="InterPro" id="IPR036163">
    <property type="entry name" value="HMA_dom_sf"/>
</dbReference>
<feature type="domain" description="HMA" evidence="6">
    <location>
        <begin position="18"/>
        <end position="82"/>
    </location>
</feature>
<dbReference type="InterPro" id="IPR006121">
    <property type="entry name" value="HMA_dom"/>
</dbReference>
<accession>A0AAP0RG50</accession>
<dbReference type="PROSITE" id="PS50846">
    <property type="entry name" value="HMA_2"/>
    <property type="match status" value="2"/>
</dbReference>
<evidence type="ECO:0000256" key="2">
    <source>
        <dbReference type="ARBA" id="ARBA00022723"/>
    </source>
</evidence>
<proteinExistence type="inferred from homology"/>
<evidence type="ECO:0000256" key="1">
    <source>
        <dbReference type="ARBA" id="ARBA00022481"/>
    </source>
</evidence>
<keyword evidence="8" id="KW-1185">Reference proteome</keyword>
<dbReference type="Proteomes" id="UP001415857">
    <property type="component" value="Unassembled WGS sequence"/>
</dbReference>
<keyword evidence="1" id="KW-0488">Methylation</keyword>
<dbReference type="EMBL" id="JBBPBK010000010">
    <property type="protein sequence ID" value="KAK9276163.1"/>
    <property type="molecule type" value="Genomic_DNA"/>
</dbReference>
<dbReference type="GO" id="GO:0046872">
    <property type="term" value="F:metal ion binding"/>
    <property type="evidence" value="ECO:0007669"/>
    <property type="project" value="UniProtKB-KW"/>
</dbReference>
<evidence type="ECO:0000256" key="5">
    <source>
        <dbReference type="SAM" id="MobiDB-lite"/>
    </source>
</evidence>
<evidence type="ECO:0000256" key="3">
    <source>
        <dbReference type="ARBA" id="ARBA00023289"/>
    </source>
</evidence>
<feature type="region of interest" description="Disordered" evidence="5">
    <location>
        <begin position="183"/>
        <end position="210"/>
    </location>
</feature>
<gene>
    <name evidence="7" type="ORF">L1049_005694</name>
</gene>
<evidence type="ECO:0000259" key="6">
    <source>
        <dbReference type="PROSITE" id="PS50846"/>
    </source>
</evidence>
<organism evidence="7 8">
    <name type="scientific">Liquidambar formosana</name>
    <name type="common">Formosan gum</name>
    <dbReference type="NCBI Taxonomy" id="63359"/>
    <lineage>
        <taxon>Eukaryota</taxon>
        <taxon>Viridiplantae</taxon>
        <taxon>Streptophyta</taxon>
        <taxon>Embryophyta</taxon>
        <taxon>Tracheophyta</taxon>
        <taxon>Spermatophyta</taxon>
        <taxon>Magnoliopsida</taxon>
        <taxon>eudicotyledons</taxon>
        <taxon>Gunneridae</taxon>
        <taxon>Pentapetalae</taxon>
        <taxon>Saxifragales</taxon>
        <taxon>Altingiaceae</taxon>
        <taxon>Liquidambar</taxon>
    </lineage>
</organism>
<reference evidence="7 8" key="1">
    <citation type="journal article" date="2024" name="Plant J.">
        <title>Genome sequences and population genomics reveal climatic adaptation and genomic divergence between two closely related sweetgum species.</title>
        <authorList>
            <person name="Xu W.Q."/>
            <person name="Ren C.Q."/>
            <person name="Zhang X.Y."/>
            <person name="Comes H.P."/>
            <person name="Liu X.H."/>
            <person name="Li Y.G."/>
            <person name="Kettle C.J."/>
            <person name="Jalonen R."/>
            <person name="Gaisberger H."/>
            <person name="Ma Y.Z."/>
            <person name="Qiu Y.X."/>
        </authorList>
    </citation>
    <scope>NUCLEOTIDE SEQUENCE [LARGE SCALE GENOMIC DNA]</scope>
    <source>
        <strain evidence="7">Hangzhou</strain>
    </source>
</reference>
<dbReference type="Pfam" id="PF00403">
    <property type="entry name" value="HMA"/>
    <property type="match status" value="2"/>
</dbReference>
<keyword evidence="3" id="KW-0636">Prenylation</keyword>
<feature type="compositionally biased region" description="Basic and acidic residues" evidence="5">
    <location>
        <begin position="193"/>
        <end position="210"/>
    </location>
</feature>
<protein>
    <recommendedName>
        <fullName evidence="6">HMA domain-containing protein</fullName>
    </recommendedName>
</protein>
<name>A0AAP0RG50_LIQFO</name>
<evidence type="ECO:0000256" key="4">
    <source>
        <dbReference type="ARBA" id="ARBA00024045"/>
    </source>
</evidence>
<dbReference type="SUPFAM" id="SSF55008">
    <property type="entry name" value="HMA, heavy metal-associated domain"/>
    <property type="match status" value="2"/>
</dbReference>
<dbReference type="PANTHER" id="PTHR46195:SF3">
    <property type="entry name" value="HEAVY METAL-ASSOCIATED ISOPRENYLATED PLANT PROTEIN 3-LIKE"/>
    <property type="match status" value="1"/>
</dbReference>
<comment type="similarity">
    <text evidence="4">Belongs to the HIPP family.</text>
</comment>
<sequence>MGKSEKVDNEENNKKKSDVVIVLKVYIHCNGCADQILKCLKGFDGVEDVEIHSKDNKVVVKGNKVDPLKIVGRIEKKCNKHVELISPKPKANAKDGKEAKQEEKDDEPLVIIVVLKVYMHCENCALEIKKSIERMKGVQRAEPDLKSSQVTVTGTFDPPKLVDFLYKRAGKHAKIVKEEFKDKEKARARKDKKKECDGKREEKEKEKEKDFFFHYPPQYSLGHAYPPQIFSDENPNSCSIM</sequence>
<dbReference type="CDD" id="cd00371">
    <property type="entry name" value="HMA"/>
    <property type="match status" value="2"/>
</dbReference>
<dbReference type="InterPro" id="IPR044577">
    <property type="entry name" value="HIPP4/7/8/17/18/19"/>
</dbReference>
<evidence type="ECO:0000313" key="8">
    <source>
        <dbReference type="Proteomes" id="UP001415857"/>
    </source>
</evidence>